<reference evidence="2 3" key="1">
    <citation type="journal article" date="2011" name="Genome Res.">
        <title>Phylogeny-wide analysis of social amoeba genomes highlights ancient origins for complex intercellular communication.</title>
        <authorList>
            <person name="Heidel A.J."/>
            <person name="Lawal H.M."/>
            <person name="Felder M."/>
            <person name="Schilde C."/>
            <person name="Helps N.R."/>
            <person name="Tunggal B."/>
            <person name="Rivero F."/>
            <person name="John U."/>
            <person name="Schleicher M."/>
            <person name="Eichinger L."/>
            <person name="Platzer M."/>
            <person name="Noegel A.A."/>
            <person name="Schaap P."/>
            <person name="Gloeckner G."/>
        </authorList>
    </citation>
    <scope>NUCLEOTIDE SEQUENCE [LARGE SCALE GENOMIC DNA]</scope>
    <source>
        <strain evidence="3">ATCC 26659 / Pp 5 / PN500</strain>
    </source>
</reference>
<feature type="signal peptide" evidence="1">
    <location>
        <begin position="1"/>
        <end position="17"/>
    </location>
</feature>
<keyword evidence="1" id="KW-0732">Signal</keyword>
<evidence type="ECO:0000256" key="1">
    <source>
        <dbReference type="SAM" id="SignalP"/>
    </source>
</evidence>
<gene>
    <name evidence="2" type="ORF">PPL_01175</name>
</gene>
<proteinExistence type="predicted"/>
<evidence type="ECO:0000313" key="2">
    <source>
        <dbReference type="EMBL" id="EFA85942.1"/>
    </source>
</evidence>
<keyword evidence="3" id="KW-1185">Reference proteome</keyword>
<protein>
    <submittedName>
        <fullName evidence="2">Uncharacterized protein</fullName>
    </submittedName>
</protein>
<dbReference type="RefSeq" id="XP_020438048.1">
    <property type="nucleotide sequence ID" value="XM_020572190.1"/>
</dbReference>
<dbReference type="EMBL" id="ADBJ01000004">
    <property type="protein sequence ID" value="EFA85942.1"/>
    <property type="molecule type" value="Genomic_DNA"/>
</dbReference>
<dbReference type="AlphaFoldDB" id="D3AYB5"/>
<comment type="caution">
    <text evidence="2">The sequence shown here is derived from an EMBL/GenBank/DDBJ whole genome shotgun (WGS) entry which is preliminary data.</text>
</comment>
<sequence>MKIYIIFCITMCKLVDLTFVNLFANSPRSRSLEAVQYLAKLYEQSDQGYPSESEKSLEFLYQYIETKLQENLKKRKDRKT</sequence>
<feature type="chain" id="PRO_5003040616" evidence="1">
    <location>
        <begin position="18"/>
        <end position="80"/>
    </location>
</feature>
<evidence type="ECO:0000313" key="3">
    <source>
        <dbReference type="Proteomes" id="UP000001396"/>
    </source>
</evidence>
<name>D3AYB5_HETP5</name>
<organism evidence="2 3">
    <name type="scientific">Heterostelium pallidum (strain ATCC 26659 / Pp 5 / PN500)</name>
    <name type="common">Cellular slime mold</name>
    <name type="synonym">Polysphondylium pallidum</name>
    <dbReference type="NCBI Taxonomy" id="670386"/>
    <lineage>
        <taxon>Eukaryota</taxon>
        <taxon>Amoebozoa</taxon>
        <taxon>Evosea</taxon>
        <taxon>Eumycetozoa</taxon>
        <taxon>Dictyostelia</taxon>
        <taxon>Acytosteliales</taxon>
        <taxon>Acytosteliaceae</taxon>
        <taxon>Heterostelium</taxon>
    </lineage>
</organism>
<dbReference type="GeneID" id="31356705"/>
<accession>D3AYB5</accession>
<dbReference type="Proteomes" id="UP000001396">
    <property type="component" value="Unassembled WGS sequence"/>
</dbReference>
<dbReference type="InParanoid" id="D3AYB5"/>